<evidence type="ECO:0000256" key="2">
    <source>
        <dbReference type="ARBA" id="ARBA00007110"/>
    </source>
</evidence>
<protein>
    <recommendedName>
        <fullName evidence="4 10">Nicotinate-nucleotide--dimethylbenzimidazole phosphoribosyltransferase</fullName>
        <shortName evidence="10">NN:DBI PRT</shortName>
        <ecNumber evidence="3 10">2.4.2.21</ecNumber>
    </recommendedName>
    <alternativeName>
        <fullName evidence="8 10">N(1)-alpha-phosphoribosyltransferase</fullName>
    </alternativeName>
</protein>
<evidence type="ECO:0000313" key="11">
    <source>
        <dbReference type="EMBL" id="MDO6422206.1"/>
    </source>
</evidence>
<organism evidence="11 12">
    <name type="scientific">Saccharophagus degradans</name>
    <dbReference type="NCBI Taxonomy" id="86304"/>
    <lineage>
        <taxon>Bacteria</taxon>
        <taxon>Pseudomonadati</taxon>
        <taxon>Pseudomonadota</taxon>
        <taxon>Gammaproteobacteria</taxon>
        <taxon>Cellvibrionales</taxon>
        <taxon>Cellvibrionaceae</taxon>
        <taxon>Saccharophagus</taxon>
    </lineage>
</organism>
<evidence type="ECO:0000256" key="9">
    <source>
        <dbReference type="ARBA" id="ARBA00047340"/>
    </source>
</evidence>
<evidence type="ECO:0000256" key="8">
    <source>
        <dbReference type="ARBA" id="ARBA00030686"/>
    </source>
</evidence>
<feature type="active site" description="Proton acceptor" evidence="10">
    <location>
        <position position="312"/>
    </location>
</feature>
<dbReference type="InterPro" id="IPR017846">
    <property type="entry name" value="Nict_dMeBzImd_PRibTrfase_bact"/>
</dbReference>
<evidence type="ECO:0000256" key="5">
    <source>
        <dbReference type="ARBA" id="ARBA00022573"/>
    </source>
</evidence>
<name>A0AAW7X628_9GAMM</name>
<evidence type="ECO:0000256" key="7">
    <source>
        <dbReference type="ARBA" id="ARBA00022679"/>
    </source>
</evidence>
<keyword evidence="6 10" id="KW-0328">Glycosyltransferase</keyword>
<evidence type="ECO:0000313" key="12">
    <source>
        <dbReference type="Proteomes" id="UP001169760"/>
    </source>
</evidence>
<dbReference type="Proteomes" id="UP001169760">
    <property type="component" value="Unassembled WGS sequence"/>
</dbReference>
<comment type="caution">
    <text evidence="11">The sequence shown here is derived from an EMBL/GenBank/DDBJ whole genome shotgun (WGS) entry which is preliminary data.</text>
</comment>
<dbReference type="GO" id="GO:0009236">
    <property type="term" value="P:cobalamin biosynthetic process"/>
    <property type="evidence" value="ECO:0007669"/>
    <property type="project" value="UniProtKB-UniRule"/>
</dbReference>
<dbReference type="CDD" id="cd02439">
    <property type="entry name" value="DMB-PRT_CobT"/>
    <property type="match status" value="1"/>
</dbReference>
<keyword evidence="7 10" id="KW-0808">Transferase</keyword>
<dbReference type="AlphaFoldDB" id="A0AAW7X628"/>
<sequence length="347" mass="35876">MSYSIPVLSDAILPKLQHKVDTKTKPLGALGLLENLAVQIGYIQQTLTPAINKPHMLVFAGDHGVANSGVSAYPQVVTQQMVLNFLAGGAAINVFCEQHGIALKIIDAGVNAEFAEHPLLVNAKVAHGTNNYLEQAAMSAAQCEQALASGKAQVASVAAQGCNTIAFGEMGIGNTSSAALLMHVLTGVALDGCVGKGTGLDDEGVKNKLALLQKAANLHSLSAQNPMEALRCVGGLEIAMMVGAFLEAARLQMVIVVDGFIASAAALVAVHLCPLVLEYCIFSHCSDEHGHKHMINALGVTPLLQLGLRLGEGSGAAVAMPLLQSAVLFLNKMASFEAAGVSQAEGN</sequence>
<dbReference type="PANTHER" id="PTHR43463:SF1">
    <property type="entry name" value="NICOTINATE-NUCLEOTIDE--DIMETHYLBENZIMIDAZOLE PHOSPHORIBOSYLTRANSFERASE"/>
    <property type="match status" value="1"/>
</dbReference>
<comment type="pathway">
    <text evidence="1 10">Nucleoside biosynthesis; alpha-ribazole biosynthesis; alpha-ribazole from 5,6-dimethylbenzimidazole: step 1/2.</text>
</comment>
<dbReference type="HAMAP" id="MF_00230">
    <property type="entry name" value="CobT"/>
    <property type="match status" value="1"/>
</dbReference>
<keyword evidence="5 10" id="KW-0169">Cobalamin biosynthesis</keyword>
<evidence type="ECO:0000256" key="10">
    <source>
        <dbReference type="HAMAP-Rule" id="MF_00230"/>
    </source>
</evidence>
<accession>A0AAW7X628</accession>
<dbReference type="NCBIfam" id="TIGR03160">
    <property type="entry name" value="cobT_DBIPRT"/>
    <property type="match status" value="1"/>
</dbReference>
<dbReference type="InterPro" id="IPR003200">
    <property type="entry name" value="Nict_dMeBzImd_PRibTrfase"/>
</dbReference>
<evidence type="ECO:0000256" key="6">
    <source>
        <dbReference type="ARBA" id="ARBA00022676"/>
    </source>
</evidence>
<dbReference type="RefSeq" id="WP_216062458.1">
    <property type="nucleotide sequence ID" value="NZ_JAHKPP010000002.1"/>
</dbReference>
<gene>
    <name evidence="10 11" type="primary">cobT</name>
    <name evidence="11" type="ORF">Q4521_06955</name>
</gene>
<evidence type="ECO:0000256" key="4">
    <source>
        <dbReference type="ARBA" id="ARBA00015486"/>
    </source>
</evidence>
<comment type="function">
    <text evidence="10">Catalyzes the synthesis of alpha-ribazole-5'-phosphate from nicotinate mononucleotide (NAMN) and 5,6-dimethylbenzimidazole (DMB).</text>
</comment>
<comment type="similarity">
    <text evidence="2 10">Belongs to the CobT family.</text>
</comment>
<dbReference type="EMBL" id="JAUOPB010000004">
    <property type="protein sequence ID" value="MDO6422206.1"/>
    <property type="molecule type" value="Genomic_DNA"/>
</dbReference>
<reference evidence="11" key="1">
    <citation type="submission" date="2023-07" db="EMBL/GenBank/DDBJ databases">
        <title>Genome content predicts the carbon catabolic preferences of heterotrophic bacteria.</title>
        <authorList>
            <person name="Gralka M."/>
        </authorList>
    </citation>
    <scope>NUCLEOTIDE SEQUENCE</scope>
    <source>
        <strain evidence="11">I3M17_2</strain>
    </source>
</reference>
<dbReference type="PANTHER" id="PTHR43463">
    <property type="entry name" value="NICOTINATE-NUCLEOTIDE--DIMETHYLBENZIMIDAZOLE PHOSPHORIBOSYLTRANSFERASE"/>
    <property type="match status" value="1"/>
</dbReference>
<dbReference type="GO" id="GO:0008939">
    <property type="term" value="F:nicotinate-nucleotide-dimethylbenzimidazole phosphoribosyltransferase activity"/>
    <property type="evidence" value="ECO:0007669"/>
    <property type="project" value="UniProtKB-UniRule"/>
</dbReference>
<evidence type="ECO:0000256" key="1">
    <source>
        <dbReference type="ARBA" id="ARBA00005049"/>
    </source>
</evidence>
<dbReference type="NCBIfam" id="NF000996">
    <property type="entry name" value="PRK00105.1"/>
    <property type="match status" value="1"/>
</dbReference>
<evidence type="ECO:0000256" key="3">
    <source>
        <dbReference type="ARBA" id="ARBA00011991"/>
    </source>
</evidence>
<dbReference type="Pfam" id="PF02277">
    <property type="entry name" value="DBI_PRT"/>
    <property type="match status" value="1"/>
</dbReference>
<dbReference type="FunFam" id="3.40.50.10210:FF:000001">
    <property type="entry name" value="Nicotinate-nucleotide--dimethylbenzimidazole phosphoribosyltransferase"/>
    <property type="match status" value="1"/>
</dbReference>
<dbReference type="EC" id="2.4.2.21" evidence="3 10"/>
<proteinExistence type="inferred from homology"/>
<comment type="catalytic activity">
    <reaction evidence="9 10">
        <text>5,6-dimethylbenzimidazole + nicotinate beta-D-ribonucleotide = alpha-ribazole 5'-phosphate + nicotinate + H(+)</text>
        <dbReference type="Rhea" id="RHEA:11196"/>
        <dbReference type="ChEBI" id="CHEBI:15378"/>
        <dbReference type="ChEBI" id="CHEBI:15890"/>
        <dbReference type="ChEBI" id="CHEBI:32544"/>
        <dbReference type="ChEBI" id="CHEBI:57502"/>
        <dbReference type="ChEBI" id="CHEBI:57918"/>
        <dbReference type="EC" id="2.4.2.21"/>
    </reaction>
</comment>